<dbReference type="EMBL" id="JABBWE010000070">
    <property type="protein sequence ID" value="KAG1788184.1"/>
    <property type="molecule type" value="Genomic_DNA"/>
</dbReference>
<sequence>MELTVVEPSFKPGAGKSFLLLRFADDMYTESYISPIGMSLLPFSSSTSQTTRTLRVISALLSYLLLHFADDTYTESYISPIGMSLLPFSSSASQTTRTLRVISALLSYLLLCFADDTYTESYFSIIGTLLLPFSSSASQTTHTLRVISALLVLDGKRSGPPRCQTFCFALRSISFSCAIILYGRARLVAKPSALLCQLFP</sequence>
<dbReference type="RefSeq" id="XP_041155457.1">
    <property type="nucleotide sequence ID" value="XM_041300622.1"/>
</dbReference>
<proteinExistence type="predicted"/>
<gene>
    <name evidence="1" type="ORF">HD556DRAFT_1312142</name>
</gene>
<dbReference type="Proteomes" id="UP000719766">
    <property type="component" value="Unassembled WGS sequence"/>
</dbReference>
<reference evidence="1" key="1">
    <citation type="journal article" date="2020" name="New Phytol.">
        <title>Comparative genomics reveals dynamic genome evolution in host specialist ectomycorrhizal fungi.</title>
        <authorList>
            <person name="Lofgren L.A."/>
            <person name="Nguyen N.H."/>
            <person name="Vilgalys R."/>
            <person name="Ruytinx J."/>
            <person name="Liao H.L."/>
            <person name="Branco S."/>
            <person name="Kuo A."/>
            <person name="LaButti K."/>
            <person name="Lipzen A."/>
            <person name="Andreopoulos W."/>
            <person name="Pangilinan J."/>
            <person name="Riley R."/>
            <person name="Hundley H."/>
            <person name="Na H."/>
            <person name="Barry K."/>
            <person name="Grigoriev I.V."/>
            <person name="Stajich J.E."/>
            <person name="Kennedy P.G."/>
        </authorList>
    </citation>
    <scope>NUCLEOTIDE SEQUENCE</scope>
    <source>
        <strain evidence="1">S12</strain>
    </source>
</reference>
<dbReference type="OrthoDB" id="2692437at2759"/>
<comment type="caution">
    <text evidence="1">The sequence shown here is derived from an EMBL/GenBank/DDBJ whole genome shotgun (WGS) entry which is preliminary data.</text>
</comment>
<dbReference type="GeneID" id="64594386"/>
<accession>A0A9P7AFD1</accession>
<name>A0A9P7AFD1_9AGAM</name>
<organism evidence="1 2">
    <name type="scientific">Suillus plorans</name>
    <dbReference type="NCBI Taxonomy" id="116603"/>
    <lineage>
        <taxon>Eukaryota</taxon>
        <taxon>Fungi</taxon>
        <taxon>Dikarya</taxon>
        <taxon>Basidiomycota</taxon>
        <taxon>Agaricomycotina</taxon>
        <taxon>Agaricomycetes</taxon>
        <taxon>Agaricomycetidae</taxon>
        <taxon>Boletales</taxon>
        <taxon>Suillineae</taxon>
        <taxon>Suillaceae</taxon>
        <taxon>Suillus</taxon>
    </lineage>
</organism>
<keyword evidence="2" id="KW-1185">Reference proteome</keyword>
<evidence type="ECO:0000313" key="1">
    <source>
        <dbReference type="EMBL" id="KAG1788184.1"/>
    </source>
</evidence>
<dbReference type="AlphaFoldDB" id="A0A9P7AFD1"/>
<evidence type="ECO:0000313" key="2">
    <source>
        <dbReference type="Proteomes" id="UP000719766"/>
    </source>
</evidence>
<protein>
    <submittedName>
        <fullName evidence="1">Uncharacterized protein</fullName>
    </submittedName>
</protein>